<keyword evidence="2" id="KW-1185">Reference proteome</keyword>
<proteinExistence type="predicted"/>
<comment type="caution">
    <text evidence="1">The sequence shown here is derived from an EMBL/GenBank/DDBJ whole genome shotgun (WGS) entry which is preliminary data.</text>
</comment>
<gene>
    <name evidence="1" type="ORF">CLV82_2539</name>
</gene>
<accession>A0A4R6TGB9</accession>
<dbReference type="RefSeq" id="WP_133644679.1">
    <property type="nucleotide sequence ID" value="NZ_SNYI01000003.1"/>
</dbReference>
<name>A0A4R6TGB9_9FLAO</name>
<dbReference type="Proteomes" id="UP000295468">
    <property type="component" value="Unassembled WGS sequence"/>
</dbReference>
<protein>
    <submittedName>
        <fullName evidence="1">Uncharacterized protein</fullName>
    </submittedName>
</protein>
<evidence type="ECO:0000313" key="2">
    <source>
        <dbReference type="Proteomes" id="UP000295468"/>
    </source>
</evidence>
<dbReference type="OrthoDB" id="1448873at2"/>
<organism evidence="1 2">
    <name type="scientific">Zeaxanthinibacter enoshimensis</name>
    <dbReference type="NCBI Taxonomy" id="392009"/>
    <lineage>
        <taxon>Bacteria</taxon>
        <taxon>Pseudomonadati</taxon>
        <taxon>Bacteroidota</taxon>
        <taxon>Flavobacteriia</taxon>
        <taxon>Flavobacteriales</taxon>
        <taxon>Flavobacteriaceae</taxon>
        <taxon>Zeaxanthinibacter</taxon>
    </lineage>
</organism>
<sequence length="102" mass="12252">MKFQWISGKRIDEELGKFCVELEYQLRPKITRFLIAHPDFDGLPDFSGFYFEIDMKLQQVIMNHVQPEILSSKLKRDFDRDVNLGFARSLFTRRPYTPRIHE</sequence>
<dbReference type="AlphaFoldDB" id="A0A4R6TGB9"/>
<reference evidence="1 2" key="1">
    <citation type="submission" date="2019-03" db="EMBL/GenBank/DDBJ databases">
        <title>Genomic Encyclopedia of Archaeal and Bacterial Type Strains, Phase II (KMG-II): from individual species to whole genera.</title>
        <authorList>
            <person name="Goeker M."/>
        </authorList>
    </citation>
    <scope>NUCLEOTIDE SEQUENCE [LARGE SCALE GENOMIC DNA]</scope>
    <source>
        <strain evidence="1 2">DSM 18435</strain>
    </source>
</reference>
<evidence type="ECO:0000313" key="1">
    <source>
        <dbReference type="EMBL" id="TDQ29088.1"/>
    </source>
</evidence>
<dbReference type="EMBL" id="SNYI01000003">
    <property type="protein sequence ID" value="TDQ29088.1"/>
    <property type="molecule type" value="Genomic_DNA"/>
</dbReference>